<dbReference type="SUPFAM" id="SSF55073">
    <property type="entry name" value="Nucleotide cyclase"/>
    <property type="match status" value="1"/>
</dbReference>
<dbReference type="SUPFAM" id="SSF56112">
    <property type="entry name" value="Protein kinase-like (PK-like)"/>
    <property type="match status" value="1"/>
</dbReference>
<dbReference type="PANTHER" id="PTHR11920">
    <property type="entry name" value="GUANYLYL CYCLASE"/>
    <property type="match status" value="1"/>
</dbReference>
<dbReference type="InterPro" id="IPR001828">
    <property type="entry name" value="ANF_lig-bd_rcpt"/>
</dbReference>
<comment type="similarity">
    <text evidence="9">Belongs to the adenylyl cyclase class-4/guanylyl cyclase family.</text>
</comment>
<proteinExistence type="inferred from homology"/>
<evidence type="ECO:0000313" key="16">
    <source>
        <dbReference type="EMBL" id="CAH3013627.1"/>
    </source>
</evidence>
<feature type="signal peptide" evidence="13">
    <location>
        <begin position="1"/>
        <end position="23"/>
    </location>
</feature>
<dbReference type="InterPro" id="IPR018297">
    <property type="entry name" value="A/G_cyclase_CS"/>
</dbReference>
<dbReference type="Proteomes" id="UP001159427">
    <property type="component" value="Unassembled WGS sequence"/>
</dbReference>
<evidence type="ECO:0000259" key="14">
    <source>
        <dbReference type="PROSITE" id="PS50011"/>
    </source>
</evidence>
<dbReference type="Pfam" id="PF01094">
    <property type="entry name" value="ANF_receptor"/>
    <property type="match status" value="1"/>
</dbReference>
<dbReference type="SUPFAM" id="SSF53822">
    <property type="entry name" value="Periplasmic binding protein-like I"/>
    <property type="match status" value="1"/>
</dbReference>
<reference evidence="16 17" key="1">
    <citation type="submission" date="2022-05" db="EMBL/GenBank/DDBJ databases">
        <authorList>
            <consortium name="Genoscope - CEA"/>
            <person name="William W."/>
        </authorList>
    </citation>
    <scope>NUCLEOTIDE SEQUENCE [LARGE SCALE GENOMIC DNA]</scope>
</reference>
<evidence type="ECO:0000256" key="9">
    <source>
        <dbReference type="RuleBase" id="RU000405"/>
    </source>
</evidence>
<keyword evidence="8 10" id="KW-0141">cGMP biosynthesis</keyword>
<evidence type="ECO:0000256" key="6">
    <source>
        <dbReference type="ARBA" id="ARBA00023136"/>
    </source>
</evidence>
<dbReference type="PROSITE" id="PS50125">
    <property type="entry name" value="GUANYLATE_CYCLASE_2"/>
    <property type="match status" value="1"/>
</dbReference>
<keyword evidence="13" id="KW-0732">Signal</keyword>
<protein>
    <recommendedName>
        <fullName evidence="2 10">Guanylate cyclase</fullName>
        <ecNumber evidence="2 10">4.6.1.2</ecNumber>
    </recommendedName>
</protein>
<organism evidence="16 17">
    <name type="scientific">Porites evermanni</name>
    <dbReference type="NCBI Taxonomy" id="104178"/>
    <lineage>
        <taxon>Eukaryota</taxon>
        <taxon>Metazoa</taxon>
        <taxon>Cnidaria</taxon>
        <taxon>Anthozoa</taxon>
        <taxon>Hexacorallia</taxon>
        <taxon>Scleractinia</taxon>
        <taxon>Fungiina</taxon>
        <taxon>Poritidae</taxon>
        <taxon>Porites</taxon>
    </lineage>
</organism>
<keyword evidence="4" id="KW-0547">Nucleotide-binding</keyword>
<keyword evidence="17" id="KW-1185">Reference proteome</keyword>
<dbReference type="CDD" id="cd07302">
    <property type="entry name" value="CHD"/>
    <property type="match status" value="1"/>
</dbReference>
<keyword evidence="7 9" id="KW-0456">Lyase</keyword>
<gene>
    <name evidence="16" type="ORF">PEVE_00000061</name>
</gene>
<dbReference type="Pfam" id="PF07714">
    <property type="entry name" value="PK_Tyr_Ser-Thr"/>
    <property type="match status" value="1"/>
</dbReference>
<evidence type="ECO:0000256" key="12">
    <source>
        <dbReference type="SAM" id="Phobius"/>
    </source>
</evidence>
<dbReference type="InterPro" id="IPR029787">
    <property type="entry name" value="Nucleotide_cyclase"/>
</dbReference>
<evidence type="ECO:0000256" key="4">
    <source>
        <dbReference type="ARBA" id="ARBA00022741"/>
    </source>
</evidence>
<dbReference type="SMART" id="SM00044">
    <property type="entry name" value="CYCc"/>
    <property type="match status" value="1"/>
</dbReference>
<dbReference type="Gene3D" id="6.10.250.780">
    <property type="match status" value="1"/>
</dbReference>
<dbReference type="Gene3D" id="1.10.510.10">
    <property type="entry name" value="Transferase(Phosphotransferase) domain 1"/>
    <property type="match status" value="1"/>
</dbReference>
<evidence type="ECO:0000256" key="10">
    <source>
        <dbReference type="RuleBase" id="RU003431"/>
    </source>
</evidence>
<dbReference type="EMBL" id="CALNXI010000001">
    <property type="protein sequence ID" value="CAH3013627.1"/>
    <property type="molecule type" value="Genomic_DNA"/>
</dbReference>
<dbReference type="Gene3D" id="3.40.50.2300">
    <property type="match status" value="2"/>
</dbReference>
<accession>A0ABN8LDU3</accession>
<dbReference type="InterPro" id="IPR050401">
    <property type="entry name" value="Cyclic_nucleotide_synthase"/>
</dbReference>
<evidence type="ECO:0000256" key="2">
    <source>
        <dbReference type="ARBA" id="ARBA00012202"/>
    </source>
</evidence>
<evidence type="ECO:0000313" key="17">
    <source>
        <dbReference type="Proteomes" id="UP001159427"/>
    </source>
</evidence>
<name>A0ABN8LDU3_9CNID</name>
<dbReference type="InterPro" id="IPR028082">
    <property type="entry name" value="Peripla_BP_I"/>
</dbReference>
<evidence type="ECO:0000259" key="15">
    <source>
        <dbReference type="PROSITE" id="PS50125"/>
    </source>
</evidence>
<keyword evidence="6 12" id="KW-0472">Membrane</keyword>
<comment type="caution">
    <text evidence="16">The sequence shown here is derived from an EMBL/GenBank/DDBJ whole genome shotgun (WGS) entry which is preliminary data.</text>
</comment>
<feature type="domain" description="Guanylate cyclase" evidence="15">
    <location>
        <begin position="907"/>
        <end position="1038"/>
    </location>
</feature>
<feature type="region of interest" description="Disordered" evidence="11">
    <location>
        <begin position="1147"/>
        <end position="1169"/>
    </location>
</feature>
<dbReference type="PROSITE" id="PS50011">
    <property type="entry name" value="PROTEIN_KINASE_DOM"/>
    <property type="match status" value="1"/>
</dbReference>
<sequence length="1169" mass="132853">MTDFHILLLPILLLKTFMTYTTGRNFTVGLLIPYTTPDTSSADLFGIRYAPASLLALENINNSTHLLPGHHLSLVWNDTKCDRNLALKALIYQIYEKRVDAVIGPACYCDVGARLANVENVPMISYLCNAPMYDSSLYSTFARTKVQLEIPKLSQGLVKLLKEFNWRKVAVLYEDTARVIEYEKAVVKEFRKEEIEVLFEQDLLTYRCYVTLATNYNCSNKMTPDKRAPFMKKVIKKIKEESRIVLILGDYRVGPQVLSFAYDQGLTDGDYAFIIVQLDQEQFVFNRGNNNLYHVVQRGIEDKEIEQCEYFRAFKSVIVVEIQTIQVGRDTFKEFQKQVVEKFDENSTFPESKPNVTRKNIRLVAAYLYDAIFQYAVALNNTLQRNEEPNGRNIIANMLNSSYTSKSGAQVFINQNGTTDVKNLRILKMGWNRSASKTNCSPPYADEVGIITFDTFQENPSVVLDKDKIEWPNGETPLDSPPCDFSGDNCMTSSSSNTPTPNRNANIGVIIAGVCAFAGVVFIIFLIILARQYMLKKELDRLLWKINYRDISWARPFPLASSDECEDEPSESNVRKTSTQFTFTNFGFYKGHKVTVKQVGTKAIDPTKNILMELKQMRDLRHENLVQFFGATVDPPNICFVSVFCPKTLKDFLACSDVRLDKTFVTSLLSDIAKGMVYLHSSEIKSHGHLKSTNCLIDSRWTLKIADYGLSAFQAKCNLHEKSSSGDLLWTAPELLRDSNRPSRGTQKGDVYSFAIILQEFHTRKGPYSSNINISHDEIIKRVARAEVPLFRPTVHSFINELDELRDLMKNCWEEDPDSRPDFTEIKRRIQRTILNKGMRTNIFESMIHMMMNYADNLEDIVAEKTGQLIEAKRETEELLYKILPRPVAEQLKKGKSVEAENFDEVSIYFSDIVGFTELSSESTPMQVVTLLNDLYTLFDDIISEYRVYKVETIGDAYMVVSGLPIRIGPNHAEEISMMALHLLDAAKKDFVVRHKPDYKLNLRTGIHSGPVVAGVVGNTMPRYCLFGDTVNTASRMESNGEGLRIHISEATKTILDSLGGFIIEERGQICIKGKGNMLTYWLVDHTHRRRTRHHRSPKKSARRSTMMNLFPCLTNEESCITRSSSLRRSLKSASSSPALPKAVVVMTDNDGMENNRKKKSNDHSITSV</sequence>
<dbReference type="PANTHER" id="PTHR11920:SF501">
    <property type="entry name" value="GUANYLATE CYCLASE 32E"/>
    <property type="match status" value="1"/>
</dbReference>
<evidence type="ECO:0000256" key="8">
    <source>
        <dbReference type="ARBA" id="ARBA00023293"/>
    </source>
</evidence>
<dbReference type="PROSITE" id="PS00452">
    <property type="entry name" value="GUANYLATE_CYCLASE_1"/>
    <property type="match status" value="1"/>
</dbReference>
<evidence type="ECO:0000256" key="1">
    <source>
        <dbReference type="ARBA" id="ARBA00004479"/>
    </source>
</evidence>
<keyword evidence="5 12" id="KW-1133">Transmembrane helix</keyword>
<dbReference type="EC" id="4.6.1.2" evidence="2 10"/>
<feature type="chain" id="PRO_5047279184" description="Guanylate cyclase" evidence="13">
    <location>
        <begin position="24"/>
        <end position="1169"/>
    </location>
</feature>
<evidence type="ECO:0000256" key="11">
    <source>
        <dbReference type="SAM" id="MobiDB-lite"/>
    </source>
</evidence>
<dbReference type="Gene3D" id="3.30.70.1230">
    <property type="entry name" value="Nucleotide cyclase"/>
    <property type="match status" value="1"/>
</dbReference>
<evidence type="ECO:0000256" key="5">
    <source>
        <dbReference type="ARBA" id="ARBA00022989"/>
    </source>
</evidence>
<dbReference type="InterPro" id="IPR001054">
    <property type="entry name" value="A/G_cyclase"/>
</dbReference>
<keyword evidence="3 12" id="KW-0812">Transmembrane</keyword>
<evidence type="ECO:0000256" key="3">
    <source>
        <dbReference type="ARBA" id="ARBA00022692"/>
    </source>
</evidence>
<evidence type="ECO:0000256" key="13">
    <source>
        <dbReference type="SAM" id="SignalP"/>
    </source>
</evidence>
<evidence type="ECO:0000256" key="7">
    <source>
        <dbReference type="ARBA" id="ARBA00023239"/>
    </source>
</evidence>
<comment type="subcellular location">
    <subcellularLocation>
        <location evidence="1">Membrane</location>
        <topology evidence="1">Single-pass type I membrane protein</topology>
    </subcellularLocation>
</comment>
<dbReference type="InterPro" id="IPR001245">
    <property type="entry name" value="Ser-Thr/Tyr_kinase_cat_dom"/>
</dbReference>
<dbReference type="InterPro" id="IPR011009">
    <property type="entry name" value="Kinase-like_dom_sf"/>
</dbReference>
<comment type="catalytic activity">
    <reaction evidence="10">
        <text>GTP = 3',5'-cyclic GMP + diphosphate</text>
        <dbReference type="Rhea" id="RHEA:13665"/>
        <dbReference type="ChEBI" id="CHEBI:33019"/>
        <dbReference type="ChEBI" id="CHEBI:37565"/>
        <dbReference type="ChEBI" id="CHEBI:57746"/>
        <dbReference type="EC" id="4.6.1.2"/>
    </reaction>
</comment>
<feature type="domain" description="Protein kinase" evidence="14">
    <location>
        <begin position="537"/>
        <end position="835"/>
    </location>
</feature>
<dbReference type="InterPro" id="IPR000719">
    <property type="entry name" value="Prot_kinase_dom"/>
</dbReference>
<feature type="transmembrane region" description="Helical" evidence="12">
    <location>
        <begin position="507"/>
        <end position="529"/>
    </location>
</feature>
<dbReference type="Pfam" id="PF00211">
    <property type="entry name" value="Guanylate_cyc"/>
    <property type="match status" value="1"/>
</dbReference>